<evidence type="ECO:0000313" key="1">
    <source>
        <dbReference type="EMBL" id="RZF47633.1"/>
    </source>
</evidence>
<dbReference type="Proteomes" id="UP000291343">
    <property type="component" value="Unassembled WGS sequence"/>
</dbReference>
<protein>
    <submittedName>
        <fullName evidence="1">Uncharacterized protein</fullName>
    </submittedName>
</protein>
<accession>A0A482XNX4</accession>
<reference evidence="1 2" key="1">
    <citation type="journal article" date="2017" name="Gigascience">
        <title>Genome sequence of the small brown planthopper, Laodelphax striatellus.</title>
        <authorList>
            <person name="Zhu J."/>
            <person name="Jiang F."/>
            <person name="Wang X."/>
            <person name="Yang P."/>
            <person name="Bao Y."/>
            <person name="Zhao W."/>
            <person name="Wang W."/>
            <person name="Lu H."/>
            <person name="Wang Q."/>
            <person name="Cui N."/>
            <person name="Li J."/>
            <person name="Chen X."/>
            <person name="Luo L."/>
            <person name="Yu J."/>
            <person name="Kang L."/>
            <person name="Cui F."/>
        </authorList>
    </citation>
    <scope>NUCLEOTIDE SEQUENCE [LARGE SCALE GENOMIC DNA]</scope>
    <source>
        <strain evidence="1">Lst14</strain>
    </source>
</reference>
<dbReference type="EMBL" id="QKKF02003639">
    <property type="protein sequence ID" value="RZF47633.1"/>
    <property type="molecule type" value="Genomic_DNA"/>
</dbReference>
<keyword evidence="2" id="KW-1185">Reference proteome</keyword>
<name>A0A482XNX4_LAOST</name>
<evidence type="ECO:0000313" key="2">
    <source>
        <dbReference type="Proteomes" id="UP000291343"/>
    </source>
</evidence>
<proteinExistence type="predicted"/>
<comment type="caution">
    <text evidence="1">The sequence shown here is derived from an EMBL/GenBank/DDBJ whole genome shotgun (WGS) entry which is preliminary data.</text>
</comment>
<dbReference type="AlphaFoldDB" id="A0A482XNX4"/>
<gene>
    <name evidence="1" type="ORF">LSTR_LSTR009517</name>
</gene>
<dbReference type="InParanoid" id="A0A482XNX4"/>
<organism evidence="1 2">
    <name type="scientific">Laodelphax striatellus</name>
    <name type="common">Small brown planthopper</name>
    <name type="synonym">Delphax striatella</name>
    <dbReference type="NCBI Taxonomy" id="195883"/>
    <lineage>
        <taxon>Eukaryota</taxon>
        <taxon>Metazoa</taxon>
        <taxon>Ecdysozoa</taxon>
        <taxon>Arthropoda</taxon>
        <taxon>Hexapoda</taxon>
        <taxon>Insecta</taxon>
        <taxon>Pterygota</taxon>
        <taxon>Neoptera</taxon>
        <taxon>Paraneoptera</taxon>
        <taxon>Hemiptera</taxon>
        <taxon>Auchenorrhyncha</taxon>
        <taxon>Fulgoroidea</taxon>
        <taxon>Delphacidae</taxon>
        <taxon>Criomorphinae</taxon>
        <taxon>Laodelphax</taxon>
    </lineage>
</organism>
<sequence length="78" mass="8055">MMVLTDWLIRVQVGWPGPVLLDPLRHGLTGASPSTATLPGSADIAATAADTNRSGHPGANAASAILIAPHPYSARDWT</sequence>